<dbReference type="HOGENOM" id="CLU_001582_0_0_1"/>
<dbReference type="PROSITE" id="PS51465">
    <property type="entry name" value="KAZAL_2"/>
    <property type="match status" value="7"/>
</dbReference>
<evidence type="ECO:0000259" key="7">
    <source>
        <dbReference type="PROSITE" id="PS51465"/>
    </source>
</evidence>
<sequence>MHSDYSQRAKTRITIEKKDNCLTIGCSFGADCVLDEDGLEPYCRCTHQCNPNVHHYVCGNDNVTYPSSCHLQLSSCKLQQTIYVKHEGNCHEIHSKCVESDCKFGAHCIQLKGGLGSECRCPEKCLDYPDVVTWLHEKYPHSQSESLALTNEPVCGIDGRDYENLCQLKKISCLQKKLISVKYFGLCDPCSTMMCPSDEICQLDIERKPFCTCNYSTCSTMDLADHHNNDGLTGEKDNNGPNNNHLYHNQEEPSSITTTTTSTTTVATMTLSTYPLINETLICGSDGNLYKSECSLFRESCVKKIDIKPSPSSNCIQGHHPCHKLKCHFHGKCIVDKFGSAKCTCLQCESIYKPICGSNRITYDSVCHLLRDSCLKKVNLTVSYSGPCENYQQVSPVINGLTNGLSISGLQSNRSTSNAFVSCSPDNCHFGGVCVQTKEFDNQLKSVCQCRQCPDENEPVCGSNGVSYANECELHKASCQDQKAIYISHKGPCRSCDKLKCKYYAICEANIYGIYECVCPQVCLRLDAPICGSNGVTYDNECELRVRSCLAQTDITIAHLGPCDSCQKIVCKNGAQCENGRCVCPTSCSDPVYEPICANDGNTYPNECEMRKNACLNDMDLRSLFYGQCEETEDEPTSSDDNSSDNNESHKNHQTKSEHLTQPHHHRHQNEHKDFKSRDSDAVEHHSTSVASRDSKNPCQRLKCNFGGVCEFNNRGRPYCECKFNCSTMIRQSKGKTETVCGSDGRYYENLCSLKEESCRRQIEIKSVDSDQCNLSITVNN</sequence>
<dbReference type="InterPro" id="IPR003645">
    <property type="entry name" value="Fol_N"/>
</dbReference>
<evidence type="ECO:0000256" key="1">
    <source>
        <dbReference type="ARBA" id="ARBA00022690"/>
    </source>
</evidence>
<feature type="region of interest" description="Disordered" evidence="6">
    <location>
        <begin position="229"/>
        <end position="258"/>
    </location>
</feature>
<dbReference type="SMART" id="SM00274">
    <property type="entry name" value="FOLN"/>
    <property type="match status" value="5"/>
</dbReference>
<dbReference type="STRING" id="32264.T1KV29"/>
<dbReference type="EnsemblMetazoa" id="tetur22g02190.1">
    <property type="protein sequence ID" value="tetur22g02190.1"/>
    <property type="gene ID" value="tetur22g02190"/>
</dbReference>
<organism evidence="8 9">
    <name type="scientific">Tetranychus urticae</name>
    <name type="common">Two-spotted spider mite</name>
    <dbReference type="NCBI Taxonomy" id="32264"/>
    <lineage>
        <taxon>Eukaryota</taxon>
        <taxon>Metazoa</taxon>
        <taxon>Ecdysozoa</taxon>
        <taxon>Arthropoda</taxon>
        <taxon>Chelicerata</taxon>
        <taxon>Arachnida</taxon>
        <taxon>Acari</taxon>
        <taxon>Acariformes</taxon>
        <taxon>Trombidiformes</taxon>
        <taxon>Prostigmata</taxon>
        <taxon>Eleutherengona</taxon>
        <taxon>Raphignathae</taxon>
        <taxon>Tetranychoidea</taxon>
        <taxon>Tetranychidae</taxon>
        <taxon>Tetranychus</taxon>
    </lineage>
</organism>
<reference evidence="9" key="1">
    <citation type="submission" date="2011-08" db="EMBL/GenBank/DDBJ databases">
        <authorList>
            <person name="Rombauts S."/>
        </authorList>
    </citation>
    <scope>NUCLEOTIDE SEQUENCE</scope>
    <source>
        <strain evidence="9">London</strain>
    </source>
</reference>
<feature type="compositionally biased region" description="Basic and acidic residues" evidence="6">
    <location>
        <begin position="229"/>
        <end position="238"/>
    </location>
</feature>
<dbReference type="AlphaFoldDB" id="T1KV29"/>
<proteinExistence type="predicted"/>
<protein>
    <recommendedName>
        <fullName evidence="7">Kazal-like domain-containing protein</fullName>
    </recommendedName>
</protein>
<dbReference type="InterPro" id="IPR003884">
    <property type="entry name" value="FacI_MAC"/>
</dbReference>
<reference evidence="8" key="2">
    <citation type="submission" date="2015-06" db="UniProtKB">
        <authorList>
            <consortium name="EnsemblMetazoa"/>
        </authorList>
    </citation>
    <scope>IDENTIFICATION</scope>
</reference>
<dbReference type="GO" id="GO:0030154">
    <property type="term" value="P:cell differentiation"/>
    <property type="evidence" value="ECO:0007669"/>
    <property type="project" value="TreeGrafter"/>
</dbReference>
<feature type="domain" description="Kazal-like" evidence="7">
    <location>
        <begin position="337"/>
        <end position="390"/>
    </location>
</feature>
<feature type="compositionally biased region" description="Basic and acidic residues" evidence="6">
    <location>
        <begin position="647"/>
        <end position="661"/>
    </location>
</feature>
<accession>T1KV29</accession>
<dbReference type="eggNOG" id="KOG3509">
    <property type="taxonomic scope" value="Eukaryota"/>
</dbReference>
<feature type="domain" description="Kazal-like" evidence="7">
    <location>
        <begin position="150"/>
        <end position="189"/>
    </location>
</feature>
<feature type="domain" description="Kazal-like" evidence="7">
    <location>
        <begin position="44"/>
        <end position="92"/>
    </location>
</feature>
<dbReference type="SMART" id="SM00057">
    <property type="entry name" value="FIMAC"/>
    <property type="match status" value="2"/>
</dbReference>
<evidence type="ECO:0000256" key="5">
    <source>
        <dbReference type="ARBA" id="ARBA00023180"/>
    </source>
</evidence>
<evidence type="ECO:0000256" key="2">
    <source>
        <dbReference type="ARBA" id="ARBA00022737"/>
    </source>
</evidence>
<name>T1KV29_TETUR</name>
<evidence type="ECO:0000313" key="9">
    <source>
        <dbReference type="Proteomes" id="UP000015104"/>
    </source>
</evidence>
<dbReference type="PANTHER" id="PTHR10913:SF45">
    <property type="entry name" value="FOLLISTATIN, ISOFORM A-RELATED"/>
    <property type="match status" value="1"/>
</dbReference>
<dbReference type="InterPro" id="IPR036058">
    <property type="entry name" value="Kazal_dom_sf"/>
</dbReference>
<dbReference type="CDD" id="cd00104">
    <property type="entry name" value="KAZAL_FS"/>
    <property type="match status" value="6"/>
</dbReference>
<evidence type="ECO:0000313" key="8">
    <source>
        <dbReference type="EnsemblMetazoa" id="tetur22g02190.1"/>
    </source>
</evidence>
<evidence type="ECO:0000256" key="4">
    <source>
        <dbReference type="ARBA" id="ARBA00023157"/>
    </source>
</evidence>
<evidence type="ECO:0000256" key="6">
    <source>
        <dbReference type="SAM" id="MobiDB-lite"/>
    </source>
</evidence>
<feature type="compositionally biased region" description="Basic and acidic residues" evidence="6">
    <location>
        <begin position="671"/>
        <end position="687"/>
    </location>
</feature>
<dbReference type="FunFam" id="3.30.60.30:FF:000024">
    <property type="entry name" value="Transmembrane agrin"/>
    <property type="match status" value="1"/>
</dbReference>
<dbReference type="InterPro" id="IPR050653">
    <property type="entry name" value="Prot_Inhib_GrowthFact_Antg"/>
</dbReference>
<keyword evidence="3" id="KW-0722">Serine protease inhibitor</keyword>
<feature type="domain" description="Kazal-like" evidence="7">
    <location>
        <begin position="583"/>
        <end position="631"/>
    </location>
</feature>
<feature type="domain" description="Kazal-like" evidence="7">
    <location>
        <begin position="721"/>
        <end position="775"/>
    </location>
</feature>
<dbReference type="InterPro" id="IPR002350">
    <property type="entry name" value="Kazal_dom"/>
</dbReference>
<dbReference type="Gene3D" id="3.30.60.30">
    <property type="match status" value="8"/>
</dbReference>
<dbReference type="GO" id="GO:0005576">
    <property type="term" value="C:extracellular region"/>
    <property type="evidence" value="ECO:0007669"/>
    <property type="project" value="TreeGrafter"/>
</dbReference>
<keyword evidence="1" id="KW-0646">Protease inhibitor</keyword>
<keyword evidence="5" id="KW-0325">Glycoprotein</keyword>
<keyword evidence="9" id="KW-1185">Reference proteome</keyword>
<dbReference type="PANTHER" id="PTHR10913">
    <property type="entry name" value="FOLLISTATIN-RELATED"/>
    <property type="match status" value="1"/>
</dbReference>
<dbReference type="SUPFAM" id="SSF100895">
    <property type="entry name" value="Kazal-type serine protease inhibitors"/>
    <property type="match status" value="8"/>
</dbReference>
<keyword evidence="4" id="KW-1015">Disulfide bond</keyword>
<dbReference type="EMBL" id="CAEY01000589">
    <property type="status" value="NOT_ANNOTATED_CDS"/>
    <property type="molecule type" value="Genomic_DNA"/>
</dbReference>
<evidence type="ECO:0000256" key="3">
    <source>
        <dbReference type="ARBA" id="ARBA00022900"/>
    </source>
</evidence>
<feature type="domain" description="Kazal-like" evidence="7">
    <location>
        <begin position="497"/>
        <end position="565"/>
    </location>
</feature>
<dbReference type="SMART" id="SM00280">
    <property type="entry name" value="KAZAL"/>
    <property type="match status" value="8"/>
</dbReference>
<dbReference type="Pfam" id="PF07648">
    <property type="entry name" value="Kazal_2"/>
    <property type="match status" value="8"/>
</dbReference>
<feature type="region of interest" description="Disordered" evidence="6">
    <location>
        <begin position="632"/>
        <end position="696"/>
    </location>
</feature>
<feature type="domain" description="Kazal-like" evidence="7">
    <location>
        <begin position="442"/>
        <end position="495"/>
    </location>
</feature>
<keyword evidence="2" id="KW-0677">Repeat</keyword>
<dbReference type="Proteomes" id="UP000015104">
    <property type="component" value="Unassembled WGS sequence"/>
</dbReference>